<keyword evidence="3" id="KW-1185">Reference proteome</keyword>
<name>A0A8E1UR53_9BACT</name>
<reference evidence="2 3" key="1">
    <citation type="submission" date="2015-06" db="EMBL/GenBank/DDBJ databases">
        <title>Prevotella sp. 109, sp. nov., a novel member of the family Prevotellaceae isolated from human faeces.</title>
        <authorList>
            <person name="Shkoporov A.N."/>
            <person name="Chaplin A.V."/>
            <person name="Kafarskaia L.I."/>
            <person name="Efimov B.A."/>
        </authorList>
    </citation>
    <scope>NUCLEOTIDE SEQUENCE [LARGE SCALE GENOMIC DNA]</scope>
    <source>
        <strain evidence="2 3">109</strain>
    </source>
</reference>
<gene>
    <name evidence="2" type="ORF">ACU52_11355</name>
</gene>
<sequence length="322" mass="35748">MKIIKFLKDWTLIIAIITGIAAYFVYTAIPALQPTHHFALKAIELLQPMLIFAMLFITFCKVNPKKLRLCKWHPWLLLFQAGTFTAIAVALMLMPHSGLRIVLEGAMICLICPTATAGAVITKKLGGNVNHITTYTILINIITAAFIPALVPYVHPNPELGILNSAMLILGKVFPLLLLPLLAAILLRYLSPRLHFTISHYSDLSFYLWAVALTLAMTVTTRTIVHADVAIATELGLVAASLISCLLQFWLGRKVGALYNDKITAGQSLGQKNTVLAIWMGYTFFTPITAVAGGFYSIWHNVINSYQLYQHRKLEESKNENK</sequence>
<dbReference type="InterPro" id="IPR038770">
    <property type="entry name" value="Na+/solute_symporter_sf"/>
</dbReference>
<evidence type="ECO:0000313" key="2">
    <source>
        <dbReference type="EMBL" id="KOO67882.1"/>
    </source>
</evidence>
<feature type="transmembrane region" description="Helical" evidence="1">
    <location>
        <begin position="206"/>
        <end position="225"/>
    </location>
</feature>
<feature type="transmembrane region" description="Helical" evidence="1">
    <location>
        <begin position="166"/>
        <end position="186"/>
    </location>
</feature>
<feature type="transmembrane region" description="Helical" evidence="1">
    <location>
        <begin position="12"/>
        <end position="33"/>
    </location>
</feature>
<keyword evidence="1" id="KW-0472">Membrane</keyword>
<dbReference type="RefSeq" id="WP_053398850.1">
    <property type="nucleotide sequence ID" value="NZ_DAWBWQ010000195.1"/>
</dbReference>
<protein>
    <submittedName>
        <fullName evidence="2">Transporter</fullName>
    </submittedName>
</protein>
<evidence type="ECO:0000313" key="3">
    <source>
        <dbReference type="Proteomes" id="UP000036951"/>
    </source>
</evidence>
<feature type="transmembrane region" description="Helical" evidence="1">
    <location>
        <begin position="45"/>
        <end position="63"/>
    </location>
</feature>
<dbReference type="OrthoDB" id="9809647at2"/>
<dbReference type="AlphaFoldDB" id="A0A8E1UR53"/>
<proteinExistence type="predicted"/>
<feature type="transmembrane region" description="Helical" evidence="1">
    <location>
        <begin position="101"/>
        <end position="121"/>
    </location>
</feature>
<comment type="caution">
    <text evidence="2">The sequence shown here is derived from an EMBL/GenBank/DDBJ whole genome shotgun (WGS) entry which is preliminary data.</text>
</comment>
<accession>A0A8E1UR53</accession>
<dbReference type="Gene3D" id="1.20.1530.20">
    <property type="match status" value="1"/>
</dbReference>
<dbReference type="Proteomes" id="UP000036951">
    <property type="component" value="Unassembled WGS sequence"/>
</dbReference>
<organism evidence="2 3">
    <name type="scientific">Xylanibacter rarus</name>
    <dbReference type="NCBI Taxonomy" id="1676614"/>
    <lineage>
        <taxon>Bacteria</taxon>
        <taxon>Pseudomonadati</taxon>
        <taxon>Bacteroidota</taxon>
        <taxon>Bacteroidia</taxon>
        <taxon>Bacteroidales</taxon>
        <taxon>Prevotellaceae</taxon>
        <taxon>Xylanibacter</taxon>
    </lineage>
</organism>
<feature type="transmembrane region" description="Helical" evidence="1">
    <location>
        <begin position="75"/>
        <end position="95"/>
    </location>
</feature>
<evidence type="ECO:0000256" key="1">
    <source>
        <dbReference type="SAM" id="Phobius"/>
    </source>
</evidence>
<keyword evidence="1" id="KW-0812">Transmembrane</keyword>
<feature type="transmembrane region" description="Helical" evidence="1">
    <location>
        <begin position="231"/>
        <end position="252"/>
    </location>
</feature>
<feature type="transmembrane region" description="Helical" evidence="1">
    <location>
        <begin position="133"/>
        <end position="154"/>
    </location>
</feature>
<dbReference type="EMBL" id="LFQU01000023">
    <property type="protein sequence ID" value="KOO67882.1"/>
    <property type="molecule type" value="Genomic_DNA"/>
</dbReference>
<feature type="transmembrane region" description="Helical" evidence="1">
    <location>
        <begin position="273"/>
        <end position="299"/>
    </location>
</feature>
<keyword evidence="1" id="KW-1133">Transmembrane helix</keyword>